<proteinExistence type="predicted"/>
<sequence length="114" mass="12989">MTVFDFIASFLLGLDCCSHIIHLPYTQFAIRFTKTLAVTTFSTSFAMPAPYHCGHFQTRLLMFRPTCSHSSECRTNCAAWEARRILDAENLPAKDNNCDSKLSNLRVCWHNPDV</sequence>
<name>A0A8K0WKD6_9HYPO</name>
<comment type="caution">
    <text evidence="2">The sequence shown here is derived from an EMBL/GenBank/DDBJ whole genome shotgun (WGS) entry which is preliminary data.</text>
</comment>
<dbReference type="AlphaFoldDB" id="A0A8K0WKD6"/>
<evidence type="ECO:0000313" key="3">
    <source>
        <dbReference type="Proteomes" id="UP000813444"/>
    </source>
</evidence>
<reference evidence="2" key="1">
    <citation type="journal article" date="2021" name="Nat. Commun.">
        <title>Genetic determinants of endophytism in the Arabidopsis root mycobiome.</title>
        <authorList>
            <person name="Mesny F."/>
            <person name="Miyauchi S."/>
            <person name="Thiergart T."/>
            <person name="Pickel B."/>
            <person name="Atanasova L."/>
            <person name="Karlsson M."/>
            <person name="Huettel B."/>
            <person name="Barry K.W."/>
            <person name="Haridas S."/>
            <person name="Chen C."/>
            <person name="Bauer D."/>
            <person name="Andreopoulos W."/>
            <person name="Pangilinan J."/>
            <person name="LaButti K."/>
            <person name="Riley R."/>
            <person name="Lipzen A."/>
            <person name="Clum A."/>
            <person name="Drula E."/>
            <person name="Henrissat B."/>
            <person name="Kohler A."/>
            <person name="Grigoriev I.V."/>
            <person name="Martin F.M."/>
            <person name="Hacquard S."/>
        </authorList>
    </citation>
    <scope>NUCLEOTIDE SEQUENCE</scope>
    <source>
        <strain evidence="2">MPI-CAGE-CH-0235</strain>
    </source>
</reference>
<keyword evidence="1" id="KW-0732">Signal</keyword>
<accession>A0A8K0WKD6</accession>
<feature type="chain" id="PRO_5035466303" description="Secreted protein" evidence="1">
    <location>
        <begin position="17"/>
        <end position="114"/>
    </location>
</feature>
<evidence type="ECO:0000256" key="1">
    <source>
        <dbReference type="SAM" id="SignalP"/>
    </source>
</evidence>
<evidence type="ECO:0000313" key="2">
    <source>
        <dbReference type="EMBL" id="KAH7303247.1"/>
    </source>
</evidence>
<evidence type="ECO:0008006" key="4">
    <source>
        <dbReference type="Google" id="ProtNLM"/>
    </source>
</evidence>
<organism evidence="2 3">
    <name type="scientific">Stachybotrys elegans</name>
    <dbReference type="NCBI Taxonomy" id="80388"/>
    <lineage>
        <taxon>Eukaryota</taxon>
        <taxon>Fungi</taxon>
        <taxon>Dikarya</taxon>
        <taxon>Ascomycota</taxon>
        <taxon>Pezizomycotina</taxon>
        <taxon>Sordariomycetes</taxon>
        <taxon>Hypocreomycetidae</taxon>
        <taxon>Hypocreales</taxon>
        <taxon>Stachybotryaceae</taxon>
        <taxon>Stachybotrys</taxon>
    </lineage>
</organism>
<feature type="signal peptide" evidence="1">
    <location>
        <begin position="1"/>
        <end position="16"/>
    </location>
</feature>
<gene>
    <name evidence="2" type="ORF">B0I35DRAFT_447057</name>
</gene>
<protein>
    <recommendedName>
        <fullName evidence="4">Secreted protein</fullName>
    </recommendedName>
</protein>
<dbReference type="Proteomes" id="UP000813444">
    <property type="component" value="Unassembled WGS sequence"/>
</dbReference>
<dbReference type="EMBL" id="JAGPNK010000037">
    <property type="protein sequence ID" value="KAH7303247.1"/>
    <property type="molecule type" value="Genomic_DNA"/>
</dbReference>
<keyword evidence="3" id="KW-1185">Reference proteome</keyword>